<dbReference type="GO" id="GO:0009001">
    <property type="term" value="F:serine O-acetyltransferase activity"/>
    <property type="evidence" value="ECO:0007669"/>
    <property type="project" value="UniProtKB-EC"/>
</dbReference>
<dbReference type="CDD" id="cd03354">
    <property type="entry name" value="LbH_SAT"/>
    <property type="match status" value="1"/>
</dbReference>
<dbReference type="Gene3D" id="1.10.3130.10">
    <property type="entry name" value="serine acetyltransferase, domain 1"/>
    <property type="match status" value="1"/>
</dbReference>
<name>A0A1Z5JXL4_FISSO</name>
<sequence length="451" mass="48995">MPGISEFSAAIDDAAFTEELLSEARTILEQEPALCFFLKSTALHPSVETWTDMVVQTVCHRLLPTSSSEPCLFCPMNLRQVFREAFTSDVLELGHTMHAAVYHDLRAVVRRDPAMNHPLQVILFSKGFAATVCHRVAFRMWQAHSTYTALFLQSQVSAVFGLDIHPAAQLGAALLFDHGTGIVVGETAQVGDGCTILHGVTLGGTGKETGDRHPKVGEHVLIGANASLLGNIRIGDRSKIGAGSVVLREIPEGATAVGAPAKIIGHVKEEEPGSDMDELLQNVQQNHIEKLHHHHSHDAAHTTIPQSPPVPGVSSVTDSSTDSEDDTIMDSHLFSGTSLCPWREYAKLTCCEVPADCVSASMLKHVLQPFGVPQIFPILFALDYQNVGHVPIDQFQQDAEKVLRKLTDLTPEQVQSVVEQIVQQATNHHHSTDKLTGLRPSSNTVSATSYF</sequence>
<protein>
    <recommendedName>
        <fullName evidence="3">serine O-acetyltransferase</fullName>
        <ecNumber evidence="3">2.3.1.30</ecNumber>
    </recommendedName>
</protein>
<dbReference type="FunFam" id="2.160.10.10:FF:000002">
    <property type="entry name" value="Serine acetyltransferase"/>
    <property type="match status" value="1"/>
</dbReference>
<dbReference type="Proteomes" id="UP000198406">
    <property type="component" value="Unassembled WGS sequence"/>
</dbReference>
<accession>A0A1Z5JXL4</accession>
<dbReference type="PANTHER" id="PTHR42811">
    <property type="entry name" value="SERINE ACETYLTRANSFERASE"/>
    <property type="match status" value="1"/>
</dbReference>
<dbReference type="Pfam" id="PF06426">
    <property type="entry name" value="SATase_N"/>
    <property type="match status" value="1"/>
</dbReference>
<dbReference type="Gene3D" id="2.160.10.10">
    <property type="entry name" value="Hexapeptide repeat proteins"/>
    <property type="match status" value="1"/>
</dbReference>
<evidence type="ECO:0000256" key="1">
    <source>
        <dbReference type="ARBA" id="ARBA00004876"/>
    </source>
</evidence>
<proteinExistence type="inferred from homology"/>
<keyword evidence="10" id="KW-1185">Reference proteome</keyword>
<organism evidence="9 10">
    <name type="scientific">Fistulifera solaris</name>
    <name type="common">Oleaginous diatom</name>
    <dbReference type="NCBI Taxonomy" id="1519565"/>
    <lineage>
        <taxon>Eukaryota</taxon>
        <taxon>Sar</taxon>
        <taxon>Stramenopiles</taxon>
        <taxon>Ochrophyta</taxon>
        <taxon>Bacillariophyta</taxon>
        <taxon>Bacillariophyceae</taxon>
        <taxon>Bacillariophycidae</taxon>
        <taxon>Naviculales</taxon>
        <taxon>Naviculaceae</taxon>
        <taxon>Fistulifera</taxon>
    </lineage>
</organism>
<dbReference type="UniPathway" id="UPA00136">
    <property type="reaction ID" value="UER00199"/>
</dbReference>
<dbReference type="EC" id="2.3.1.30" evidence="3"/>
<dbReference type="InterPro" id="IPR018357">
    <property type="entry name" value="Hexapep_transf_CS"/>
</dbReference>
<comment type="pathway">
    <text evidence="1">Amino-acid biosynthesis; L-cysteine biosynthesis; L-cysteine from L-serine: step 1/2.</text>
</comment>
<evidence type="ECO:0000256" key="5">
    <source>
        <dbReference type="ARBA" id="ARBA00022679"/>
    </source>
</evidence>
<gene>
    <name evidence="9" type="ORF">FisN_10Hh166</name>
</gene>
<dbReference type="InterPro" id="IPR011004">
    <property type="entry name" value="Trimer_LpxA-like_sf"/>
</dbReference>
<evidence type="ECO:0000256" key="7">
    <source>
        <dbReference type="SAM" id="MobiDB-lite"/>
    </source>
</evidence>
<reference evidence="9 10" key="1">
    <citation type="journal article" date="2015" name="Plant Cell">
        <title>Oil accumulation by the oleaginous diatom Fistulifera solaris as revealed by the genome and transcriptome.</title>
        <authorList>
            <person name="Tanaka T."/>
            <person name="Maeda Y."/>
            <person name="Veluchamy A."/>
            <person name="Tanaka M."/>
            <person name="Abida H."/>
            <person name="Marechal E."/>
            <person name="Bowler C."/>
            <person name="Muto M."/>
            <person name="Sunaga Y."/>
            <person name="Tanaka M."/>
            <person name="Yoshino T."/>
            <person name="Taniguchi T."/>
            <person name="Fukuda Y."/>
            <person name="Nemoto M."/>
            <person name="Matsumoto M."/>
            <person name="Wong P.S."/>
            <person name="Aburatani S."/>
            <person name="Fujibuchi W."/>
        </authorList>
    </citation>
    <scope>NUCLEOTIDE SEQUENCE [LARGE SCALE GENOMIC DNA]</scope>
    <source>
        <strain evidence="9 10">JPCC DA0580</strain>
    </source>
</reference>
<evidence type="ECO:0000259" key="8">
    <source>
        <dbReference type="SMART" id="SM00971"/>
    </source>
</evidence>
<dbReference type="SMART" id="SM00971">
    <property type="entry name" value="SATase_N"/>
    <property type="match status" value="1"/>
</dbReference>
<evidence type="ECO:0000256" key="2">
    <source>
        <dbReference type="ARBA" id="ARBA00007274"/>
    </source>
</evidence>
<comment type="similarity">
    <text evidence="2">Belongs to the transferase hexapeptide repeat family.</text>
</comment>
<feature type="compositionally biased region" description="Polar residues" evidence="7">
    <location>
        <begin position="439"/>
        <end position="451"/>
    </location>
</feature>
<feature type="domain" description="Serine acetyltransferase N-terminal" evidence="8">
    <location>
        <begin position="18"/>
        <end position="133"/>
    </location>
</feature>
<dbReference type="InterPro" id="IPR010493">
    <property type="entry name" value="Ser_AcTrfase_N"/>
</dbReference>
<dbReference type="SUPFAM" id="SSF51161">
    <property type="entry name" value="Trimeric LpxA-like enzymes"/>
    <property type="match status" value="1"/>
</dbReference>
<evidence type="ECO:0000256" key="4">
    <source>
        <dbReference type="ARBA" id="ARBA00022605"/>
    </source>
</evidence>
<evidence type="ECO:0000313" key="10">
    <source>
        <dbReference type="Proteomes" id="UP000198406"/>
    </source>
</evidence>
<dbReference type="AlphaFoldDB" id="A0A1Z5JXL4"/>
<dbReference type="InParanoid" id="A0A1Z5JXL4"/>
<feature type="region of interest" description="Disordered" evidence="7">
    <location>
        <begin position="291"/>
        <end position="325"/>
    </location>
</feature>
<keyword evidence="6 9" id="KW-0012">Acyltransferase</keyword>
<evidence type="ECO:0000313" key="9">
    <source>
        <dbReference type="EMBL" id="GAX18626.1"/>
    </source>
</evidence>
<keyword evidence="4" id="KW-0028">Amino-acid biosynthesis</keyword>
<dbReference type="InterPro" id="IPR053376">
    <property type="entry name" value="Serine_acetyltransferase"/>
</dbReference>
<dbReference type="InterPro" id="IPR001451">
    <property type="entry name" value="Hexapep"/>
</dbReference>
<dbReference type="InterPro" id="IPR045304">
    <property type="entry name" value="LbH_SAT"/>
</dbReference>
<feature type="region of interest" description="Disordered" evidence="7">
    <location>
        <begin position="428"/>
        <end position="451"/>
    </location>
</feature>
<dbReference type="NCBIfam" id="NF041874">
    <property type="entry name" value="EPS_EpsC"/>
    <property type="match status" value="1"/>
</dbReference>
<evidence type="ECO:0000256" key="3">
    <source>
        <dbReference type="ARBA" id="ARBA00013266"/>
    </source>
</evidence>
<dbReference type="Pfam" id="PF00132">
    <property type="entry name" value="Hexapep"/>
    <property type="match status" value="1"/>
</dbReference>
<comment type="caution">
    <text evidence="9">The sequence shown here is derived from an EMBL/GenBank/DDBJ whole genome shotgun (WGS) entry which is preliminary data.</text>
</comment>
<evidence type="ECO:0000256" key="6">
    <source>
        <dbReference type="ARBA" id="ARBA00023315"/>
    </source>
</evidence>
<dbReference type="GO" id="GO:0005737">
    <property type="term" value="C:cytoplasm"/>
    <property type="evidence" value="ECO:0007669"/>
    <property type="project" value="InterPro"/>
</dbReference>
<dbReference type="EMBL" id="BDSP01000131">
    <property type="protein sequence ID" value="GAX18626.1"/>
    <property type="molecule type" value="Genomic_DNA"/>
</dbReference>
<dbReference type="OrthoDB" id="25818at2759"/>
<dbReference type="InterPro" id="IPR042122">
    <property type="entry name" value="Ser_AcTrfase_N_sf"/>
</dbReference>
<dbReference type="PROSITE" id="PS00101">
    <property type="entry name" value="HEXAPEP_TRANSFERASES"/>
    <property type="match status" value="1"/>
</dbReference>
<dbReference type="GO" id="GO:0006535">
    <property type="term" value="P:cysteine biosynthetic process from serine"/>
    <property type="evidence" value="ECO:0007669"/>
    <property type="project" value="InterPro"/>
</dbReference>
<keyword evidence="5 9" id="KW-0808">Transferase</keyword>